<dbReference type="GO" id="GO:0006406">
    <property type="term" value="P:mRNA export from nucleus"/>
    <property type="evidence" value="ECO:0007669"/>
    <property type="project" value="InterPro"/>
</dbReference>
<dbReference type="SMART" id="SM00320">
    <property type="entry name" value="WD40"/>
    <property type="match status" value="5"/>
</dbReference>
<evidence type="ECO:0000256" key="2">
    <source>
        <dbReference type="ARBA" id="ARBA00022737"/>
    </source>
</evidence>
<evidence type="ECO:0000313" key="6">
    <source>
        <dbReference type="Proteomes" id="UP000037035"/>
    </source>
</evidence>
<dbReference type="PROSITE" id="PS50294">
    <property type="entry name" value="WD_REPEATS_REGION"/>
    <property type="match status" value="1"/>
</dbReference>
<feature type="repeat" description="WD" evidence="4">
    <location>
        <begin position="11"/>
        <end position="43"/>
    </location>
</feature>
<comment type="caution">
    <text evidence="5">The sequence shown here is derived from an EMBL/GenBank/DDBJ whole genome shotgun (WGS) entry which is preliminary data.</text>
</comment>
<dbReference type="InterPro" id="IPR001680">
    <property type="entry name" value="WD40_rpt"/>
</dbReference>
<dbReference type="PANTHER" id="PTHR22839:SF0">
    <property type="entry name" value="THO COMPLEX SUBUNIT 3"/>
    <property type="match status" value="1"/>
</dbReference>
<dbReference type="VEuPathDB" id="FungiDB:VP01_392g4"/>
<evidence type="ECO:0000313" key="5">
    <source>
        <dbReference type="EMBL" id="KNZ51493.1"/>
    </source>
</evidence>
<dbReference type="Pfam" id="PF00400">
    <property type="entry name" value="WD40"/>
    <property type="match status" value="3"/>
</dbReference>
<dbReference type="EMBL" id="LAVV01008979">
    <property type="protein sequence ID" value="KNZ51493.1"/>
    <property type="molecule type" value="Genomic_DNA"/>
</dbReference>
<dbReference type="SUPFAM" id="SSF50978">
    <property type="entry name" value="WD40 repeat-like"/>
    <property type="match status" value="1"/>
</dbReference>
<dbReference type="Gene3D" id="2.130.10.10">
    <property type="entry name" value="YVTN repeat-like/Quinoprotein amine dehydrogenase"/>
    <property type="match status" value="3"/>
</dbReference>
<dbReference type="STRING" id="27349.A0A0L6USH6"/>
<dbReference type="InterPro" id="IPR015943">
    <property type="entry name" value="WD40/YVTN_repeat-like_dom_sf"/>
</dbReference>
<evidence type="ECO:0000256" key="3">
    <source>
        <dbReference type="ARBA" id="ARBA00046343"/>
    </source>
</evidence>
<protein>
    <submittedName>
        <fullName evidence="5">Uncharacterized protein</fullName>
    </submittedName>
</protein>
<sequence>MAVKPPATRLLTGHTGPVFTLGWSVDGRKLASGSKDEGIRIWNPERADCTIMRLLCSHIRWKGFRRIKGSFQSHQPYALISYDGIPLILKDWQVLEKTARCGSGTSAGSKPIRTVENDSKLSFLNLCWSPDASIVAIGDSKDRLQFYDSSTGKKLADHVELSRSPTATEGQKDQINEVSFSHSGDYLFVPTGAGSVVTYAFSREGDSAKLTEFHRYDAHACVINCIDIDPRGRYIAVGGADSIVSLIDLEEFYCVNTFAHLESDVRTISFSYDGDFIAVAGKDFFIDVSAVSTGEQVRKIDNLTYPVNSLAWHPSKYVLAYAGDEKAGNVRVANLAS</sequence>
<dbReference type="PROSITE" id="PS50082">
    <property type="entry name" value="WD_REPEATS_2"/>
    <property type="match status" value="2"/>
</dbReference>
<name>A0A0L6USH6_9BASI</name>
<organism evidence="5 6">
    <name type="scientific">Puccinia sorghi</name>
    <dbReference type="NCBI Taxonomy" id="27349"/>
    <lineage>
        <taxon>Eukaryota</taxon>
        <taxon>Fungi</taxon>
        <taxon>Dikarya</taxon>
        <taxon>Basidiomycota</taxon>
        <taxon>Pucciniomycotina</taxon>
        <taxon>Pucciniomycetes</taxon>
        <taxon>Pucciniales</taxon>
        <taxon>Pucciniaceae</taxon>
        <taxon>Puccinia</taxon>
    </lineage>
</organism>
<dbReference type="PANTHER" id="PTHR22839">
    <property type="entry name" value="THO COMPLEX SUBUNIT 3 THO3"/>
    <property type="match status" value="1"/>
</dbReference>
<reference evidence="5 6" key="1">
    <citation type="submission" date="2015-08" db="EMBL/GenBank/DDBJ databases">
        <title>Next Generation Sequencing and Analysis of the Genome of Puccinia sorghi L Schw, the Causal Agent of Maize Common Rust.</title>
        <authorList>
            <person name="Rochi L."/>
            <person name="Burguener G."/>
            <person name="Darino M."/>
            <person name="Turjanski A."/>
            <person name="Kreff E."/>
            <person name="Dieguez M.J."/>
            <person name="Sacco F."/>
        </authorList>
    </citation>
    <scope>NUCLEOTIDE SEQUENCE [LARGE SCALE GENOMIC DNA]</scope>
    <source>
        <strain evidence="5 6">RO10H11247</strain>
    </source>
</reference>
<proteinExistence type="inferred from homology"/>
<dbReference type="GO" id="GO:0000445">
    <property type="term" value="C:THO complex part of transcription export complex"/>
    <property type="evidence" value="ECO:0007669"/>
    <property type="project" value="TreeGrafter"/>
</dbReference>
<dbReference type="InterPro" id="IPR036322">
    <property type="entry name" value="WD40_repeat_dom_sf"/>
</dbReference>
<dbReference type="InterPro" id="IPR040132">
    <property type="entry name" value="Tex1/THOC3"/>
</dbReference>
<feature type="repeat" description="WD" evidence="4">
    <location>
        <begin position="216"/>
        <end position="257"/>
    </location>
</feature>
<keyword evidence="2" id="KW-0677">Repeat</keyword>
<keyword evidence="6" id="KW-1185">Reference proteome</keyword>
<keyword evidence="1 4" id="KW-0853">WD repeat</keyword>
<dbReference type="AlphaFoldDB" id="A0A0L6USH6"/>
<dbReference type="OrthoDB" id="340259at2759"/>
<evidence type="ECO:0000256" key="1">
    <source>
        <dbReference type="ARBA" id="ARBA00022574"/>
    </source>
</evidence>
<dbReference type="Proteomes" id="UP000037035">
    <property type="component" value="Unassembled WGS sequence"/>
</dbReference>
<gene>
    <name evidence="5" type="ORF">VP01_392g4</name>
</gene>
<evidence type="ECO:0000256" key="4">
    <source>
        <dbReference type="PROSITE-ProRule" id="PRU00221"/>
    </source>
</evidence>
<comment type="similarity">
    <text evidence="3">Belongs to the THOC3 family.</text>
</comment>
<accession>A0A0L6USH6</accession>